<dbReference type="PANTHER" id="PTHR46191:SF2">
    <property type="entry name" value="HALOACID DEHALOGENASE-LIKE HYDROLASE DOMAIN-CONTAINING PROTEIN 3"/>
    <property type="match status" value="1"/>
</dbReference>
<dbReference type="InterPro" id="IPR041492">
    <property type="entry name" value="HAD_2"/>
</dbReference>
<accession>X1FWH5</accession>
<reference evidence="1" key="1">
    <citation type="journal article" date="2014" name="Front. Microbiol.">
        <title>High frequency of phylogenetically diverse reductive dehalogenase-homologous genes in deep subseafloor sedimentary metagenomes.</title>
        <authorList>
            <person name="Kawai M."/>
            <person name="Futagami T."/>
            <person name="Toyoda A."/>
            <person name="Takaki Y."/>
            <person name="Nishi S."/>
            <person name="Hori S."/>
            <person name="Arai W."/>
            <person name="Tsubouchi T."/>
            <person name="Morono Y."/>
            <person name="Uchiyama I."/>
            <person name="Ito T."/>
            <person name="Fujiyama A."/>
            <person name="Inagaki F."/>
            <person name="Takami H."/>
        </authorList>
    </citation>
    <scope>NUCLEOTIDE SEQUENCE</scope>
    <source>
        <strain evidence="1">Expedition CK06-06</strain>
    </source>
</reference>
<dbReference type="InterPro" id="IPR006439">
    <property type="entry name" value="HAD-SF_hydro_IA"/>
</dbReference>
<evidence type="ECO:0008006" key="2">
    <source>
        <dbReference type="Google" id="ProtNLM"/>
    </source>
</evidence>
<dbReference type="AlphaFoldDB" id="X1FWH5"/>
<dbReference type="EMBL" id="BARU01024437">
    <property type="protein sequence ID" value="GAH49372.1"/>
    <property type="molecule type" value="Genomic_DNA"/>
</dbReference>
<dbReference type="InterPro" id="IPR023214">
    <property type="entry name" value="HAD_sf"/>
</dbReference>
<dbReference type="InterPro" id="IPR036412">
    <property type="entry name" value="HAD-like_sf"/>
</dbReference>
<sequence length="199" mass="22452">LISLYVRRRLSNVRGKDFDAMAVLKRIGIKKGVKLSEQQWRHFAWLWYKPLSRVARLEPQTVETLTKLRACGLKLGIVSNTFINASSLEEHLEQLGILEFFSVRLFSCQFDFKKPSSKIFKIAADGIGEMLQNILFVGDRIDKDIMPAVRAGMHAVLKAAYTNVGKEPPEGIRKINRLSELPALIEKINAAATQESPQS</sequence>
<dbReference type="PANTHER" id="PTHR46191">
    <property type="match status" value="1"/>
</dbReference>
<dbReference type="InterPro" id="IPR051828">
    <property type="entry name" value="HAD-like_hydrolase_domain"/>
</dbReference>
<gene>
    <name evidence="1" type="ORF">S03H2_39511</name>
</gene>
<dbReference type="SUPFAM" id="SSF56784">
    <property type="entry name" value="HAD-like"/>
    <property type="match status" value="1"/>
</dbReference>
<dbReference type="NCBIfam" id="TIGR01549">
    <property type="entry name" value="HAD-SF-IA-v1"/>
    <property type="match status" value="1"/>
</dbReference>
<evidence type="ECO:0000313" key="1">
    <source>
        <dbReference type="EMBL" id="GAH49372.1"/>
    </source>
</evidence>
<organism evidence="1">
    <name type="scientific">marine sediment metagenome</name>
    <dbReference type="NCBI Taxonomy" id="412755"/>
    <lineage>
        <taxon>unclassified sequences</taxon>
        <taxon>metagenomes</taxon>
        <taxon>ecological metagenomes</taxon>
    </lineage>
</organism>
<name>X1FWH5_9ZZZZ</name>
<dbReference type="Gene3D" id="3.40.50.1000">
    <property type="entry name" value="HAD superfamily/HAD-like"/>
    <property type="match status" value="1"/>
</dbReference>
<dbReference type="Pfam" id="PF13419">
    <property type="entry name" value="HAD_2"/>
    <property type="match status" value="1"/>
</dbReference>
<comment type="caution">
    <text evidence="1">The sequence shown here is derived from an EMBL/GenBank/DDBJ whole genome shotgun (WGS) entry which is preliminary data.</text>
</comment>
<feature type="non-terminal residue" evidence="1">
    <location>
        <position position="1"/>
    </location>
</feature>
<proteinExistence type="predicted"/>
<protein>
    <recommendedName>
        <fullName evidence="2">HAD family hydrolase</fullName>
    </recommendedName>
</protein>